<dbReference type="Proteomes" id="UP000219338">
    <property type="component" value="Unassembled WGS sequence"/>
</dbReference>
<name>A0A284RVB1_ARMOS</name>
<dbReference type="EMBL" id="FUEG01000017">
    <property type="protein sequence ID" value="SJL12655.1"/>
    <property type="molecule type" value="Genomic_DNA"/>
</dbReference>
<evidence type="ECO:0000313" key="2">
    <source>
        <dbReference type="Proteomes" id="UP000219338"/>
    </source>
</evidence>
<sequence length="43" mass="4718">MLPVKSLAAGMTTPWWNKAISSTNTSSGHKPQMLNSLDVTRFL</sequence>
<organism evidence="1 2">
    <name type="scientific">Armillaria ostoyae</name>
    <name type="common">Armillaria root rot fungus</name>
    <dbReference type="NCBI Taxonomy" id="47428"/>
    <lineage>
        <taxon>Eukaryota</taxon>
        <taxon>Fungi</taxon>
        <taxon>Dikarya</taxon>
        <taxon>Basidiomycota</taxon>
        <taxon>Agaricomycotina</taxon>
        <taxon>Agaricomycetes</taxon>
        <taxon>Agaricomycetidae</taxon>
        <taxon>Agaricales</taxon>
        <taxon>Marasmiineae</taxon>
        <taxon>Physalacriaceae</taxon>
        <taxon>Armillaria</taxon>
    </lineage>
</organism>
<keyword evidence="2" id="KW-1185">Reference proteome</keyword>
<gene>
    <name evidence="1" type="ORF">ARMOST_16085</name>
</gene>
<reference evidence="2" key="1">
    <citation type="journal article" date="2017" name="Nat. Ecol. Evol.">
        <title>Genome expansion and lineage-specific genetic innovations in the forest pathogenic fungi Armillaria.</title>
        <authorList>
            <person name="Sipos G."/>
            <person name="Prasanna A.N."/>
            <person name="Walter M.C."/>
            <person name="O'Connor E."/>
            <person name="Balint B."/>
            <person name="Krizsan K."/>
            <person name="Kiss B."/>
            <person name="Hess J."/>
            <person name="Varga T."/>
            <person name="Slot J."/>
            <person name="Riley R."/>
            <person name="Boka B."/>
            <person name="Rigling D."/>
            <person name="Barry K."/>
            <person name="Lee J."/>
            <person name="Mihaltcheva S."/>
            <person name="LaButti K."/>
            <person name="Lipzen A."/>
            <person name="Waldron R."/>
            <person name="Moloney N.M."/>
            <person name="Sperisen C."/>
            <person name="Kredics L."/>
            <person name="Vagvoelgyi C."/>
            <person name="Patrignani A."/>
            <person name="Fitzpatrick D."/>
            <person name="Nagy I."/>
            <person name="Doyle S."/>
            <person name="Anderson J.B."/>
            <person name="Grigoriev I.V."/>
            <person name="Gueldener U."/>
            <person name="Muensterkoetter M."/>
            <person name="Nagy L.G."/>
        </authorList>
    </citation>
    <scope>NUCLEOTIDE SEQUENCE [LARGE SCALE GENOMIC DNA]</scope>
    <source>
        <strain evidence="2">C18/9</strain>
    </source>
</reference>
<accession>A0A284RVB1</accession>
<protein>
    <submittedName>
        <fullName evidence="1">Uncharacterized protein</fullName>
    </submittedName>
</protein>
<dbReference type="AlphaFoldDB" id="A0A284RVB1"/>
<proteinExistence type="predicted"/>
<evidence type="ECO:0000313" key="1">
    <source>
        <dbReference type="EMBL" id="SJL12655.1"/>
    </source>
</evidence>